<comment type="caution">
    <text evidence="1">The sequence shown here is derived from an EMBL/GenBank/DDBJ whole genome shotgun (WGS) entry which is preliminary data.</text>
</comment>
<dbReference type="AlphaFoldDB" id="A0A1R3KQB4"/>
<keyword evidence="2" id="KW-1185">Reference proteome</keyword>
<gene>
    <name evidence="1" type="ORF">COLO4_05690</name>
</gene>
<accession>A0A1R3KQB4</accession>
<reference evidence="2" key="1">
    <citation type="submission" date="2013-09" db="EMBL/GenBank/DDBJ databases">
        <title>Corchorus olitorius genome sequencing.</title>
        <authorList>
            <person name="Alam M."/>
            <person name="Haque M.S."/>
            <person name="Islam M.S."/>
            <person name="Emdad E.M."/>
            <person name="Islam M.M."/>
            <person name="Ahmed B."/>
            <person name="Halim A."/>
            <person name="Hossen Q.M.M."/>
            <person name="Hossain M.Z."/>
            <person name="Ahmed R."/>
            <person name="Khan M.M."/>
            <person name="Islam R."/>
            <person name="Rashid M.M."/>
            <person name="Khan S.A."/>
            <person name="Rahman M.S."/>
            <person name="Alam M."/>
            <person name="Yahiya A.S."/>
            <person name="Khan M.S."/>
            <person name="Azam M.S."/>
            <person name="Haque T."/>
            <person name="Lashkar M.Z.H."/>
            <person name="Akhand A.I."/>
            <person name="Morshed G."/>
            <person name="Roy S."/>
            <person name="Uddin K.S."/>
            <person name="Rabeya T."/>
            <person name="Hossain A.S."/>
            <person name="Chowdhury A."/>
            <person name="Snigdha A.R."/>
            <person name="Mortoza M.S."/>
            <person name="Matin S.A."/>
            <person name="Hoque S.M.E."/>
            <person name="Islam M.K."/>
            <person name="Roy D.K."/>
            <person name="Haider R."/>
            <person name="Moosa M.M."/>
            <person name="Elias S.M."/>
            <person name="Hasan A.M."/>
            <person name="Jahan S."/>
            <person name="Shafiuddin M."/>
            <person name="Mahmood N."/>
            <person name="Shommy N.S."/>
        </authorList>
    </citation>
    <scope>NUCLEOTIDE SEQUENCE [LARGE SCALE GENOMIC DNA]</scope>
    <source>
        <strain evidence="2">cv. O-4</strain>
    </source>
</reference>
<dbReference type="Proteomes" id="UP000187203">
    <property type="component" value="Unassembled WGS sequence"/>
</dbReference>
<evidence type="ECO:0000313" key="1">
    <source>
        <dbReference type="EMBL" id="OMP09218.1"/>
    </source>
</evidence>
<sequence length="43" mass="4740">MCKEVLTAGDFCCCMGELAVDEVSQSKSNLALFQMSARLQQPR</sequence>
<proteinExistence type="predicted"/>
<protein>
    <submittedName>
        <fullName evidence="1">Uncharacterized protein</fullName>
    </submittedName>
</protein>
<organism evidence="1 2">
    <name type="scientific">Corchorus olitorius</name>
    <dbReference type="NCBI Taxonomy" id="93759"/>
    <lineage>
        <taxon>Eukaryota</taxon>
        <taxon>Viridiplantae</taxon>
        <taxon>Streptophyta</taxon>
        <taxon>Embryophyta</taxon>
        <taxon>Tracheophyta</taxon>
        <taxon>Spermatophyta</taxon>
        <taxon>Magnoliopsida</taxon>
        <taxon>eudicotyledons</taxon>
        <taxon>Gunneridae</taxon>
        <taxon>Pentapetalae</taxon>
        <taxon>rosids</taxon>
        <taxon>malvids</taxon>
        <taxon>Malvales</taxon>
        <taxon>Malvaceae</taxon>
        <taxon>Grewioideae</taxon>
        <taxon>Apeibeae</taxon>
        <taxon>Corchorus</taxon>
    </lineage>
</organism>
<evidence type="ECO:0000313" key="2">
    <source>
        <dbReference type="Proteomes" id="UP000187203"/>
    </source>
</evidence>
<name>A0A1R3KQB4_9ROSI</name>
<dbReference type="EMBL" id="AWUE01012424">
    <property type="protein sequence ID" value="OMP09218.1"/>
    <property type="molecule type" value="Genomic_DNA"/>
</dbReference>